<evidence type="ECO:0000313" key="2">
    <source>
        <dbReference type="Proteomes" id="UP000291116"/>
    </source>
</evidence>
<protein>
    <submittedName>
        <fullName evidence="1">Uncharacterized protein</fullName>
    </submittedName>
</protein>
<name>A0A448ZLH4_9STRA</name>
<reference evidence="1 2" key="1">
    <citation type="submission" date="2019-01" db="EMBL/GenBank/DDBJ databases">
        <authorList>
            <person name="Ferrante I. M."/>
        </authorList>
    </citation>
    <scope>NUCLEOTIDE SEQUENCE [LARGE SCALE GENOMIC DNA]</scope>
    <source>
        <strain evidence="1 2">B856</strain>
    </source>
</reference>
<gene>
    <name evidence="1" type="ORF">PSNMU_V1.4_AUG-EV-PASAV3_0098700</name>
</gene>
<dbReference type="Proteomes" id="UP000291116">
    <property type="component" value="Unassembled WGS sequence"/>
</dbReference>
<proteinExistence type="predicted"/>
<dbReference type="EMBL" id="CAACVS010000489">
    <property type="protein sequence ID" value="VEU42881.1"/>
    <property type="molecule type" value="Genomic_DNA"/>
</dbReference>
<accession>A0A448ZLH4</accession>
<dbReference type="AlphaFoldDB" id="A0A448ZLH4"/>
<sequence>MAAPKDCLPQGPLGVVLGIDTGIGSRSHRLDRNRARLGGSQLFADGVLEFLAEGNLDGLFVSGAGVEGADVELASHGVVVGAVAAQEGLYGTHNVQDEGVGVPGGGRGSPHRVVVGAVAAQEPFGAGGSGKGNLGTGQVVVGPPVHVVVGGNKGLGEDGLLLPGGIAGTHPLQDDGRVHGGDLVGGGRDPLVAPRLLAVDVEADGAGLGGTEVPRCTPGRPDLVAEADLELGGGILPAEPGAVVGHGRHQERVRAHGVVVGAVAAQKPDGGFDLEDTGGSGSSHGVVVGAVAAQETVGSLEIHGVASSHVVTGFPVDVVVGGNEGLSDELHVFGGGFTNGSLEDDLAVEDLAVVGVDAIGKGGTEGGASGRCERERKDGEAELHGVGLDRIGLDSFNLLLEAEAGIVVVCAFQRNAFWNCENKKKHSCRWNEFQSFQIVIVVAML</sequence>
<organism evidence="1 2">
    <name type="scientific">Pseudo-nitzschia multistriata</name>
    <dbReference type="NCBI Taxonomy" id="183589"/>
    <lineage>
        <taxon>Eukaryota</taxon>
        <taxon>Sar</taxon>
        <taxon>Stramenopiles</taxon>
        <taxon>Ochrophyta</taxon>
        <taxon>Bacillariophyta</taxon>
        <taxon>Bacillariophyceae</taxon>
        <taxon>Bacillariophycidae</taxon>
        <taxon>Bacillariales</taxon>
        <taxon>Bacillariaceae</taxon>
        <taxon>Pseudo-nitzschia</taxon>
    </lineage>
</organism>
<evidence type="ECO:0000313" key="1">
    <source>
        <dbReference type="EMBL" id="VEU42881.1"/>
    </source>
</evidence>
<keyword evidence="2" id="KW-1185">Reference proteome</keyword>